<protein>
    <submittedName>
        <fullName evidence="2">Helix-turn-helix transcriptional regulator</fullName>
    </submittedName>
</protein>
<gene>
    <name evidence="2" type="ORF">ABS361_09725</name>
</gene>
<evidence type="ECO:0000259" key="1">
    <source>
        <dbReference type="SMART" id="SM00421"/>
    </source>
</evidence>
<organism evidence="2">
    <name type="scientific">Methyloraptor flagellatus</name>
    <dbReference type="NCBI Taxonomy" id="3162530"/>
    <lineage>
        <taxon>Bacteria</taxon>
        <taxon>Pseudomonadati</taxon>
        <taxon>Pseudomonadota</taxon>
        <taxon>Alphaproteobacteria</taxon>
        <taxon>Hyphomicrobiales</taxon>
        <taxon>Ancalomicrobiaceae</taxon>
        <taxon>Methyloraptor</taxon>
    </lineage>
</organism>
<dbReference type="Gene3D" id="1.10.10.10">
    <property type="entry name" value="Winged helix-like DNA-binding domain superfamily/Winged helix DNA-binding domain"/>
    <property type="match status" value="1"/>
</dbReference>
<dbReference type="EMBL" id="CP158568">
    <property type="protein sequence ID" value="XBY46462.1"/>
    <property type="molecule type" value="Genomic_DNA"/>
</dbReference>
<dbReference type="KEGG" id="mflg:ABS361_09725"/>
<dbReference type="RefSeq" id="WP_407051557.1">
    <property type="nucleotide sequence ID" value="NZ_CP158568.1"/>
</dbReference>
<dbReference type="SMART" id="SM00421">
    <property type="entry name" value="HTH_LUXR"/>
    <property type="match status" value="1"/>
</dbReference>
<dbReference type="InterPro" id="IPR000792">
    <property type="entry name" value="Tscrpt_reg_LuxR_C"/>
</dbReference>
<sequence>MIIGELAEIIAIPAPDADVWSAFARRFSELVPGTKTLFMANDRVADCDIPLVQFGFDKGLIAEFATHYGNRNPWAPFNRQLRSLIPERTEQRLPASSFKHTEFYNDFLPRIGESDAATAMKIWNGDQRNAEFIVHYAAARDTRLNTLLDPVLKALGPVMSEAFASLRIRMDRERADRRTAMVEAMVDPAFVVAKNGKVLAVNAAGEALAREAELVRIAAGDKLEVLSTAAAQAVAEAIATVVRGDRLAAGSELTRLGAPGRTHTITVYPMMAHLGAGFGLLSPSEACVLLIVRPLLQTAAQPVELLRERFGLTAAEARLALKLMGGGSLPEVSKALGISYLTGRSQLKSIFAKVNVRRQSELVATLLSCCGWML</sequence>
<proteinExistence type="predicted"/>
<dbReference type="InterPro" id="IPR016032">
    <property type="entry name" value="Sig_transdc_resp-reg_C-effctor"/>
</dbReference>
<reference evidence="2" key="1">
    <citation type="submission" date="2024-06" db="EMBL/GenBank/DDBJ databases">
        <title>Methylostella associata gen. nov., sp. nov., a novel Ancalomicrobiaceae-affiliated facultatively methylotrophic bacteria that feed on methanotrophs of the genus Methylococcus.</title>
        <authorList>
            <person name="Saltykova V."/>
            <person name="Danilova O.V."/>
            <person name="Oshkin I.Y."/>
            <person name="Belova S.E."/>
            <person name="Pimenov N.V."/>
            <person name="Dedysh S.N."/>
        </authorList>
    </citation>
    <scope>NUCLEOTIDE SEQUENCE</scope>
    <source>
        <strain evidence="2">S20</strain>
    </source>
</reference>
<accession>A0AAU7XHJ1</accession>
<dbReference type="AlphaFoldDB" id="A0AAU7XHJ1"/>
<feature type="domain" description="HTH luxR-type" evidence="1">
    <location>
        <begin position="309"/>
        <end position="366"/>
    </location>
</feature>
<dbReference type="SUPFAM" id="SSF46894">
    <property type="entry name" value="C-terminal effector domain of the bipartite response regulators"/>
    <property type="match status" value="1"/>
</dbReference>
<dbReference type="InterPro" id="IPR036388">
    <property type="entry name" value="WH-like_DNA-bd_sf"/>
</dbReference>
<evidence type="ECO:0000313" key="2">
    <source>
        <dbReference type="EMBL" id="XBY46462.1"/>
    </source>
</evidence>
<name>A0AAU7XHJ1_9HYPH</name>
<dbReference type="GO" id="GO:0006355">
    <property type="term" value="P:regulation of DNA-templated transcription"/>
    <property type="evidence" value="ECO:0007669"/>
    <property type="project" value="InterPro"/>
</dbReference>
<dbReference type="GO" id="GO:0003677">
    <property type="term" value="F:DNA binding"/>
    <property type="evidence" value="ECO:0007669"/>
    <property type="project" value="InterPro"/>
</dbReference>